<evidence type="ECO:0000256" key="6">
    <source>
        <dbReference type="PROSITE-ProRule" id="PRU01091"/>
    </source>
</evidence>
<dbReference type="PANTHER" id="PTHR35807:SF1">
    <property type="entry name" value="TRANSCRIPTIONAL REGULATOR REDD"/>
    <property type="match status" value="1"/>
</dbReference>
<accession>Q2JB48</accession>
<evidence type="ECO:0000256" key="5">
    <source>
        <dbReference type="PROSITE-ProRule" id="PRU00339"/>
    </source>
</evidence>
<dbReference type="PRINTS" id="PR00364">
    <property type="entry name" value="DISEASERSIST"/>
</dbReference>
<dbReference type="PROSITE" id="PS51755">
    <property type="entry name" value="OMPR_PHOB"/>
    <property type="match status" value="1"/>
</dbReference>
<dbReference type="PhylomeDB" id="Q2JB48"/>
<evidence type="ECO:0000259" key="7">
    <source>
        <dbReference type="PROSITE" id="PS51755"/>
    </source>
</evidence>
<dbReference type="Pfam" id="PF13424">
    <property type="entry name" value="TPR_12"/>
    <property type="match status" value="2"/>
</dbReference>
<dbReference type="Gene3D" id="3.40.50.300">
    <property type="entry name" value="P-loop containing nucleotide triphosphate hydrolases"/>
    <property type="match status" value="1"/>
</dbReference>
<dbReference type="KEGG" id="fra:Francci3_2122"/>
<feature type="DNA-binding region" description="OmpR/PhoB-type" evidence="6">
    <location>
        <begin position="1"/>
        <end position="95"/>
    </location>
</feature>
<feature type="repeat" description="TPR" evidence="5">
    <location>
        <begin position="845"/>
        <end position="878"/>
    </location>
</feature>
<evidence type="ECO:0000313" key="8">
    <source>
        <dbReference type="EMBL" id="ABD11494.1"/>
    </source>
</evidence>
<feature type="repeat" description="TPR" evidence="5">
    <location>
        <begin position="725"/>
        <end position="758"/>
    </location>
</feature>
<dbReference type="Pfam" id="PF00486">
    <property type="entry name" value="Trans_reg_C"/>
    <property type="match status" value="1"/>
</dbReference>
<dbReference type="CDD" id="cd15831">
    <property type="entry name" value="BTAD"/>
    <property type="match status" value="1"/>
</dbReference>
<dbReference type="HOGENOM" id="CLU_004665_2_0_11"/>
<feature type="domain" description="OmpR/PhoB-type" evidence="7">
    <location>
        <begin position="1"/>
        <end position="95"/>
    </location>
</feature>
<dbReference type="GO" id="GO:0043531">
    <property type="term" value="F:ADP binding"/>
    <property type="evidence" value="ECO:0007669"/>
    <property type="project" value="InterPro"/>
</dbReference>
<dbReference type="GO" id="GO:0006355">
    <property type="term" value="P:regulation of DNA-templated transcription"/>
    <property type="evidence" value="ECO:0007669"/>
    <property type="project" value="InterPro"/>
</dbReference>
<dbReference type="PANTHER" id="PTHR35807">
    <property type="entry name" value="TRANSCRIPTIONAL REGULATOR REDD-RELATED"/>
    <property type="match status" value="1"/>
</dbReference>
<evidence type="ECO:0000313" key="9">
    <source>
        <dbReference type="Proteomes" id="UP000001937"/>
    </source>
</evidence>
<dbReference type="InterPro" id="IPR001867">
    <property type="entry name" value="OmpR/PhoB-type_DNA-bd"/>
</dbReference>
<name>Q2JB48_FRACC</name>
<dbReference type="InterPro" id="IPR041664">
    <property type="entry name" value="AAA_16"/>
</dbReference>
<dbReference type="InterPro" id="IPR005158">
    <property type="entry name" value="BTAD"/>
</dbReference>
<keyword evidence="4" id="KW-0804">Transcription</keyword>
<dbReference type="SMART" id="SM00382">
    <property type="entry name" value="AAA"/>
    <property type="match status" value="1"/>
</dbReference>
<dbReference type="InterPro" id="IPR027417">
    <property type="entry name" value="P-loop_NTPase"/>
</dbReference>
<keyword evidence="9" id="KW-1185">Reference proteome</keyword>
<dbReference type="eggNOG" id="COG3629">
    <property type="taxonomic scope" value="Bacteria"/>
</dbReference>
<dbReference type="InterPro" id="IPR036388">
    <property type="entry name" value="WH-like_DNA-bd_sf"/>
</dbReference>
<evidence type="ECO:0000256" key="1">
    <source>
        <dbReference type="ARBA" id="ARBA00005820"/>
    </source>
</evidence>
<dbReference type="SUPFAM" id="SSF48452">
    <property type="entry name" value="TPR-like"/>
    <property type="match status" value="3"/>
</dbReference>
<evidence type="ECO:0000256" key="3">
    <source>
        <dbReference type="ARBA" id="ARBA00023125"/>
    </source>
</evidence>
<gene>
    <name evidence="8" type="ordered locus">Francci3_2122</name>
</gene>
<organism evidence="8 9">
    <name type="scientific">Frankia casuarinae (strain DSM 45818 / CECT 9043 / HFP020203 / CcI3)</name>
    <dbReference type="NCBI Taxonomy" id="106370"/>
    <lineage>
        <taxon>Bacteria</taxon>
        <taxon>Bacillati</taxon>
        <taxon>Actinomycetota</taxon>
        <taxon>Actinomycetes</taxon>
        <taxon>Frankiales</taxon>
        <taxon>Frankiaceae</taxon>
        <taxon>Frankia</taxon>
    </lineage>
</organism>
<dbReference type="PROSITE" id="PS50005">
    <property type="entry name" value="TPR"/>
    <property type="match status" value="2"/>
</dbReference>
<proteinExistence type="inferred from homology"/>
<dbReference type="GO" id="GO:0000160">
    <property type="term" value="P:phosphorelay signal transduction system"/>
    <property type="evidence" value="ECO:0007669"/>
    <property type="project" value="InterPro"/>
</dbReference>
<dbReference type="Pfam" id="PF03704">
    <property type="entry name" value="BTAD"/>
    <property type="match status" value="1"/>
</dbReference>
<dbReference type="InterPro" id="IPR011990">
    <property type="entry name" value="TPR-like_helical_dom_sf"/>
</dbReference>
<dbReference type="RefSeq" id="WP_011436541.1">
    <property type="nucleotide sequence ID" value="NC_007777.1"/>
</dbReference>
<dbReference type="STRING" id="106370.Francci3_2122"/>
<dbReference type="Gene3D" id="1.25.40.10">
    <property type="entry name" value="Tetratricopeptide repeat domain"/>
    <property type="match status" value="3"/>
</dbReference>
<dbReference type="Gene3D" id="1.10.10.10">
    <property type="entry name" value="Winged helix-like DNA-binding domain superfamily/Winged helix DNA-binding domain"/>
    <property type="match status" value="2"/>
</dbReference>
<dbReference type="SMART" id="SM01043">
    <property type="entry name" value="BTAD"/>
    <property type="match status" value="1"/>
</dbReference>
<dbReference type="EMBL" id="CP000249">
    <property type="protein sequence ID" value="ABD11494.1"/>
    <property type="molecule type" value="Genomic_DNA"/>
</dbReference>
<dbReference type="SMART" id="SM00028">
    <property type="entry name" value="TPR"/>
    <property type="match status" value="7"/>
</dbReference>
<dbReference type="InterPro" id="IPR051677">
    <property type="entry name" value="AfsR-DnrI-RedD_regulator"/>
</dbReference>
<dbReference type="SUPFAM" id="SSF52540">
    <property type="entry name" value="P-loop containing nucleoside triphosphate hydrolases"/>
    <property type="match status" value="1"/>
</dbReference>
<dbReference type="GO" id="GO:0003677">
    <property type="term" value="F:DNA binding"/>
    <property type="evidence" value="ECO:0007669"/>
    <property type="project" value="UniProtKB-UniRule"/>
</dbReference>
<keyword evidence="3 6" id="KW-0238">DNA-binding</keyword>
<evidence type="ECO:0000256" key="2">
    <source>
        <dbReference type="ARBA" id="ARBA00023015"/>
    </source>
</evidence>
<dbReference type="OrthoDB" id="3208838at2"/>
<dbReference type="eggNOG" id="COG3903">
    <property type="taxonomic scope" value="Bacteria"/>
</dbReference>
<dbReference type="InterPro" id="IPR019734">
    <property type="entry name" value="TPR_rpt"/>
</dbReference>
<comment type="similarity">
    <text evidence="1">Belongs to the AfsR/DnrI/RedD regulatory family.</text>
</comment>
<evidence type="ECO:0000256" key="4">
    <source>
        <dbReference type="ARBA" id="ARBA00023163"/>
    </source>
</evidence>
<dbReference type="SMART" id="SM00862">
    <property type="entry name" value="Trans_reg_C"/>
    <property type="match status" value="1"/>
</dbReference>
<reference evidence="8 9" key="1">
    <citation type="journal article" date="2007" name="Genome Res.">
        <title>Genome characteristics of facultatively symbiotic Frankia sp. strains reflect host range and host plant biogeography.</title>
        <authorList>
            <person name="Normand P."/>
            <person name="Lapierre P."/>
            <person name="Tisa L.S."/>
            <person name="Gogarten J.P."/>
            <person name="Alloisio N."/>
            <person name="Bagnarol E."/>
            <person name="Bassi C.A."/>
            <person name="Berry A.M."/>
            <person name="Bickhart D.M."/>
            <person name="Choisne N."/>
            <person name="Couloux A."/>
            <person name="Cournoyer B."/>
            <person name="Cruveiller S."/>
            <person name="Daubin V."/>
            <person name="Demange N."/>
            <person name="Francino M.P."/>
            <person name="Goltsman E."/>
            <person name="Huang Y."/>
            <person name="Kopp O.R."/>
            <person name="Labarre L."/>
            <person name="Lapidus A."/>
            <person name="Lavire C."/>
            <person name="Marechal J."/>
            <person name="Martinez M."/>
            <person name="Mastronunzio J.E."/>
            <person name="Mullin B.C."/>
            <person name="Niemann J."/>
            <person name="Pujic P."/>
            <person name="Rawnsley T."/>
            <person name="Rouy Z."/>
            <person name="Schenowitz C."/>
            <person name="Sellstedt A."/>
            <person name="Tavares F."/>
            <person name="Tomkins J.P."/>
            <person name="Vallenet D."/>
            <person name="Valverde C."/>
            <person name="Wall L.G."/>
            <person name="Wang Y."/>
            <person name="Medigue C."/>
            <person name="Benson D.R."/>
        </authorList>
    </citation>
    <scope>NUCLEOTIDE SEQUENCE [LARGE SCALE GENOMIC DNA]</scope>
    <source>
        <strain evidence="9">DSM 45818 / CECT 9043 / CcI3</strain>
    </source>
</reference>
<sequence length="1071" mass="116564">MVDSINAFMIFGPLEIILKGEIISIESGKLRTLLAALLLDAGSVVGSDRLIDWLWDDHQPANPRGALHTYIRRLRQLLGDPKMLSTVSSGYRLNLGTAVLDLQQFRRLIRGAEETADPQAQAKLLTDALAIWRGPALADVPSESLRREKGAALEEERMSALESRFELEVRLNRAAQIVREIRLAAIDNPYREKFWELLMLALYRAGRQAEALDVYQQVRTLLVDELGIEPGSGLRDLHGRILESDPQLCLPDRSAPDAATPSTVPAQLPADAIGFVGRQELMDQLTEALRPSGTRPGVPVVVLCGPPGIGKTALAVSLGHRLRPAFPDGQLYVNLRSHERLGQDPPLTPEHVLPQFLRSLGVPPGQIPVELAEQANLFRSKVAGRHVLVMLDNASSIDQVMPLLPGDAGCSVIITSRRHLGGLVATLGAQVVQVGTLSPEESRELVEGMLRNVAVPVDPALIPEVVALCAYLPLALRIAAANLISFPGGHADEYVDSLRTGNRLAALTVDDDPVSAVSNAFALSYDSVGPDDRRLFSLAGLFPGPDFSANAVAVLADMSTAQTRNSLNRLTVANLLQQQAPGRYQFHDLLREYAYKRAGDHFTAQEIAAAVDRLGLWYLVGTRNAVDILHVEFLRLPLPPETRSVIDAPEFVDESQAMAWLLAEWRNVLACMRALDGSCSSHLTWHLSDALRGFFWTGRYRTEWSEAAHGGLIAAGRSKDKLGMAAMHRSLANLYNTLGDYRQAINHLAESVALHTDLGMSEEVAAILNNLSLAHLSLSQVDQAERIGQEALAIAREVGSPRTEAAALGLLGQIHWAQGDMTVATIYITSSLRAAGELGLHHITSYSLRNLGLVREALGDLDAAKSCFSQALEVSTRIDSFYDRSISLYGLALVHHDVGDNQAALEFAEQALGAFQECGDRTFEAETLCIMSGINAERGDWTASIQCARQAFERANAIDYTDGKAYSLVRIALADDHFGRAAAAALHAADAFALVAGTNRITQRRILVDLGLMYAEQQEFERATECAQRLRTISEETGQLLGAAEAKRIMALVTRRSNLLPSAEPLRNEAS</sequence>
<protein>
    <submittedName>
        <fullName evidence="8">Transcriptional regulator, SARP family</fullName>
    </submittedName>
</protein>
<keyword evidence="5" id="KW-0802">TPR repeat</keyword>
<dbReference type="InterPro" id="IPR016032">
    <property type="entry name" value="Sig_transdc_resp-reg_C-effctor"/>
</dbReference>
<dbReference type="AlphaFoldDB" id="Q2JB48"/>
<dbReference type="SUPFAM" id="SSF46894">
    <property type="entry name" value="C-terminal effector domain of the bipartite response regulators"/>
    <property type="match status" value="1"/>
</dbReference>
<dbReference type="Pfam" id="PF13191">
    <property type="entry name" value="AAA_16"/>
    <property type="match status" value="1"/>
</dbReference>
<dbReference type="Proteomes" id="UP000001937">
    <property type="component" value="Chromosome"/>
</dbReference>
<keyword evidence="2" id="KW-0805">Transcription regulation</keyword>
<dbReference type="InterPro" id="IPR003593">
    <property type="entry name" value="AAA+_ATPase"/>
</dbReference>